<dbReference type="InterPro" id="IPR000073">
    <property type="entry name" value="AB_hydrolase_1"/>
</dbReference>
<evidence type="ECO:0000313" key="2">
    <source>
        <dbReference type="EMBL" id="SNT20950.1"/>
    </source>
</evidence>
<accession>A0A239KSC6</accession>
<dbReference type="AlphaFoldDB" id="A0A239KSC6"/>
<proteinExistence type="predicted"/>
<dbReference type="PANTHER" id="PTHR43433:SF1">
    <property type="entry name" value="BLL5160 PROTEIN"/>
    <property type="match status" value="1"/>
</dbReference>
<feature type="domain" description="Serine aminopeptidase S33" evidence="1">
    <location>
        <begin position="67"/>
        <end position="235"/>
    </location>
</feature>
<name>A0A239KSC6_9ACTN</name>
<dbReference type="RefSeq" id="WP_089209958.1">
    <property type="nucleotide sequence ID" value="NZ_FZOD01000028.1"/>
</dbReference>
<dbReference type="Gene3D" id="3.40.50.1820">
    <property type="entry name" value="alpha/beta hydrolase"/>
    <property type="match status" value="1"/>
</dbReference>
<reference evidence="2 3" key="1">
    <citation type="submission" date="2017-06" db="EMBL/GenBank/DDBJ databases">
        <authorList>
            <person name="Kim H.J."/>
            <person name="Triplett B.A."/>
        </authorList>
    </citation>
    <scope>NUCLEOTIDE SEQUENCE [LARGE SCALE GENOMIC DNA]</scope>
    <source>
        <strain evidence="2 3">CGMCC 4.2132</strain>
    </source>
</reference>
<dbReference type="PANTHER" id="PTHR43433">
    <property type="entry name" value="HYDROLASE, ALPHA/BETA FOLD FAMILY PROTEIN"/>
    <property type="match status" value="1"/>
</dbReference>
<dbReference type="EMBL" id="FZOD01000028">
    <property type="protein sequence ID" value="SNT20950.1"/>
    <property type="molecule type" value="Genomic_DNA"/>
</dbReference>
<evidence type="ECO:0000259" key="1">
    <source>
        <dbReference type="Pfam" id="PF12146"/>
    </source>
</evidence>
<gene>
    <name evidence="2" type="ORF">SAMN05216276_102899</name>
</gene>
<dbReference type="OrthoDB" id="9802489at2"/>
<keyword evidence="3" id="KW-1185">Reference proteome</keyword>
<dbReference type="GO" id="GO:0003824">
    <property type="term" value="F:catalytic activity"/>
    <property type="evidence" value="ECO:0007669"/>
    <property type="project" value="UniProtKB-ARBA"/>
</dbReference>
<evidence type="ECO:0000313" key="3">
    <source>
        <dbReference type="Proteomes" id="UP000198282"/>
    </source>
</evidence>
<dbReference type="Proteomes" id="UP000198282">
    <property type="component" value="Unassembled WGS sequence"/>
</dbReference>
<dbReference type="InterPro" id="IPR029058">
    <property type="entry name" value="AB_hydrolase_fold"/>
</dbReference>
<dbReference type="InterPro" id="IPR050471">
    <property type="entry name" value="AB_hydrolase"/>
</dbReference>
<dbReference type="InterPro" id="IPR022742">
    <property type="entry name" value="Hydrolase_4"/>
</dbReference>
<dbReference type="Pfam" id="PF12146">
    <property type="entry name" value="Hydrolase_4"/>
    <property type="match status" value="1"/>
</dbReference>
<dbReference type="SUPFAM" id="SSF53474">
    <property type="entry name" value="alpha/beta-Hydrolases"/>
    <property type="match status" value="1"/>
</dbReference>
<protein>
    <submittedName>
        <fullName evidence="2">Pimeloyl-ACP methyl ester carboxylesterase</fullName>
    </submittedName>
</protein>
<sequence>MMMSGLPCLSIGAGPPLIVLLFTPEAAIPTGLGRRYLMRTVGPFTEHFTVHVLTRRPGLSPTTTMAELAAHYAGAIEATFSESVNVLGMSTGGSIALQLAADHPHLVARLVLGGTACTLGPIGKRAQRAYVDRARRGQRPSPALAELVTESAIGRALVKALGWVADGRKDHTDAATMLNAEDAYDLRGRLHDIKAPTLLIQGEEDLVYPLELARQTARGIPGARLISYPGTSHAATFTDKRFVSDALTFLLNG</sequence>
<dbReference type="PRINTS" id="PR00111">
    <property type="entry name" value="ABHYDROLASE"/>
</dbReference>
<organism evidence="2 3">
    <name type="scientific">Streptosporangium subroseum</name>
    <dbReference type="NCBI Taxonomy" id="106412"/>
    <lineage>
        <taxon>Bacteria</taxon>
        <taxon>Bacillati</taxon>
        <taxon>Actinomycetota</taxon>
        <taxon>Actinomycetes</taxon>
        <taxon>Streptosporangiales</taxon>
        <taxon>Streptosporangiaceae</taxon>
        <taxon>Streptosporangium</taxon>
    </lineage>
</organism>